<accession>A0AAV2QWU5</accession>
<comment type="caution">
    <text evidence="1">The sequence shown here is derived from an EMBL/GenBank/DDBJ whole genome shotgun (WGS) entry which is preliminary data.</text>
</comment>
<proteinExistence type="predicted"/>
<reference evidence="1 2" key="1">
    <citation type="submission" date="2024-05" db="EMBL/GenBank/DDBJ databases">
        <authorList>
            <person name="Wallberg A."/>
        </authorList>
    </citation>
    <scope>NUCLEOTIDE SEQUENCE [LARGE SCALE GENOMIC DNA]</scope>
</reference>
<dbReference type="EMBL" id="CAXKWB010012668">
    <property type="protein sequence ID" value="CAL4105093.1"/>
    <property type="molecule type" value="Genomic_DNA"/>
</dbReference>
<organism evidence="1 2">
    <name type="scientific">Meganyctiphanes norvegica</name>
    <name type="common">Northern krill</name>
    <name type="synonym">Thysanopoda norvegica</name>
    <dbReference type="NCBI Taxonomy" id="48144"/>
    <lineage>
        <taxon>Eukaryota</taxon>
        <taxon>Metazoa</taxon>
        <taxon>Ecdysozoa</taxon>
        <taxon>Arthropoda</taxon>
        <taxon>Crustacea</taxon>
        <taxon>Multicrustacea</taxon>
        <taxon>Malacostraca</taxon>
        <taxon>Eumalacostraca</taxon>
        <taxon>Eucarida</taxon>
        <taxon>Euphausiacea</taxon>
        <taxon>Euphausiidae</taxon>
        <taxon>Meganyctiphanes</taxon>
    </lineage>
</organism>
<sequence length="126" mass="14656">MPRPSKRKVNSRLAYKIGAERRRMKIKKEASMDNLLIKEEPVDEEIIFSNRGIEIKKEIESNTESAESNNCHNILQNLIKEEFQVNAKNKGIELKNAQIQMPDVNLMLKQEIGIYEEPIQNNYAEI</sequence>
<name>A0AAV2QWU5_MEGNR</name>
<gene>
    <name evidence="1" type="ORF">MNOR_LOCUS18006</name>
</gene>
<dbReference type="Proteomes" id="UP001497623">
    <property type="component" value="Unassembled WGS sequence"/>
</dbReference>
<evidence type="ECO:0000313" key="1">
    <source>
        <dbReference type="EMBL" id="CAL4105093.1"/>
    </source>
</evidence>
<evidence type="ECO:0000313" key="2">
    <source>
        <dbReference type="Proteomes" id="UP001497623"/>
    </source>
</evidence>
<keyword evidence="2" id="KW-1185">Reference proteome</keyword>
<protein>
    <submittedName>
        <fullName evidence="1">Uncharacterized protein</fullName>
    </submittedName>
</protein>
<dbReference type="AlphaFoldDB" id="A0AAV2QWU5"/>